<feature type="region of interest" description="Disordered" evidence="2">
    <location>
        <begin position="41"/>
        <end position="111"/>
    </location>
</feature>
<evidence type="ECO:0000256" key="1">
    <source>
        <dbReference type="SAM" id="Coils"/>
    </source>
</evidence>
<organism evidence="3 4">
    <name type="scientific">Russula ochroleuca</name>
    <dbReference type="NCBI Taxonomy" id="152965"/>
    <lineage>
        <taxon>Eukaryota</taxon>
        <taxon>Fungi</taxon>
        <taxon>Dikarya</taxon>
        <taxon>Basidiomycota</taxon>
        <taxon>Agaricomycotina</taxon>
        <taxon>Agaricomycetes</taxon>
        <taxon>Russulales</taxon>
        <taxon>Russulaceae</taxon>
        <taxon>Russula</taxon>
    </lineage>
</organism>
<feature type="compositionally biased region" description="Basic and acidic residues" evidence="2">
    <location>
        <begin position="47"/>
        <end position="82"/>
    </location>
</feature>
<sequence>MRACLLQIAGIFDEESEVAKEQRAAQEGLNRHMRQGQVELQGTQDVKPNERESLLGERKKSLDGQVVIRDRQERRQTRDALHHVPSLNRDRRPRYQRPTTAWPNDTGQPPLPPEQIRNTGTLPVSSAINPELQVAAPSVEESEVAKERELYRLMRQNPVGLRGTLDMKTNQRERETLRDEIVRLQEKLAVANLKQSMMEDEARDVRRELDQSKVTLREAEEEGRGLRLELDQSKETLREVESHVMALEYELSLCQATLLEAQDTQQASKVELDEMAQLLRQRQAESESSMARAEESQFKCAQVTLLCAALQERVTELEAQVKILKSTQKHPARRAVHTNSRSPCPTATLSLPSSDSSLYLCHQKCSATPPVCVSPQFCPIDTDPKAITHNTDIQDSDSIYMTVPPSLPCILDFSLPPSHSSTSSLYFSHPKLDPKCSTIPPTTDIDLDVVTLDADPPILDLPLPPPSSRISPDVSRHEVSLNTRIDLDNSSQESRFVSSSATSAI</sequence>
<evidence type="ECO:0000256" key="2">
    <source>
        <dbReference type="SAM" id="MobiDB-lite"/>
    </source>
</evidence>
<evidence type="ECO:0000313" key="4">
    <source>
        <dbReference type="Proteomes" id="UP000759537"/>
    </source>
</evidence>
<reference evidence="3" key="2">
    <citation type="journal article" date="2020" name="Nat. Commun.">
        <title>Large-scale genome sequencing of mycorrhizal fungi provides insights into the early evolution of symbiotic traits.</title>
        <authorList>
            <person name="Miyauchi S."/>
            <person name="Kiss E."/>
            <person name="Kuo A."/>
            <person name="Drula E."/>
            <person name="Kohler A."/>
            <person name="Sanchez-Garcia M."/>
            <person name="Morin E."/>
            <person name="Andreopoulos B."/>
            <person name="Barry K.W."/>
            <person name="Bonito G."/>
            <person name="Buee M."/>
            <person name="Carver A."/>
            <person name="Chen C."/>
            <person name="Cichocki N."/>
            <person name="Clum A."/>
            <person name="Culley D."/>
            <person name="Crous P.W."/>
            <person name="Fauchery L."/>
            <person name="Girlanda M."/>
            <person name="Hayes R.D."/>
            <person name="Keri Z."/>
            <person name="LaButti K."/>
            <person name="Lipzen A."/>
            <person name="Lombard V."/>
            <person name="Magnuson J."/>
            <person name="Maillard F."/>
            <person name="Murat C."/>
            <person name="Nolan M."/>
            <person name="Ohm R.A."/>
            <person name="Pangilinan J."/>
            <person name="Pereira M.F."/>
            <person name="Perotto S."/>
            <person name="Peter M."/>
            <person name="Pfister S."/>
            <person name="Riley R."/>
            <person name="Sitrit Y."/>
            <person name="Stielow J.B."/>
            <person name="Szollosi G."/>
            <person name="Zifcakova L."/>
            <person name="Stursova M."/>
            <person name="Spatafora J.W."/>
            <person name="Tedersoo L."/>
            <person name="Vaario L.M."/>
            <person name="Yamada A."/>
            <person name="Yan M."/>
            <person name="Wang P."/>
            <person name="Xu J."/>
            <person name="Bruns T."/>
            <person name="Baldrian P."/>
            <person name="Vilgalys R."/>
            <person name="Dunand C."/>
            <person name="Henrissat B."/>
            <person name="Grigoriev I.V."/>
            <person name="Hibbett D."/>
            <person name="Nagy L.G."/>
            <person name="Martin F.M."/>
        </authorList>
    </citation>
    <scope>NUCLEOTIDE SEQUENCE</scope>
    <source>
        <strain evidence="3">Prilba</strain>
    </source>
</reference>
<name>A0A9P5MNU0_9AGAM</name>
<dbReference type="Proteomes" id="UP000759537">
    <property type="component" value="Unassembled WGS sequence"/>
</dbReference>
<dbReference type="AlphaFoldDB" id="A0A9P5MNU0"/>
<dbReference type="EMBL" id="WHVB01000042">
    <property type="protein sequence ID" value="KAF8466280.1"/>
    <property type="molecule type" value="Genomic_DNA"/>
</dbReference>
<dbReference type="OrthoDB" id="3269449at2759"/>
<accession>A0A9P5MNU0</accession>
<feature type="coiled-coil region" evidence="1">
    <location>
        <begin position="300"/>
        <end position="327"/>
    </location>
</feature>
<keyword evidence="1" id="KW-0175">Coiled coil</keyword>
<reference evidence="3" key="1">
    <citation type="submission" date="2019-10" db="EMBL/GenBank/DDBJ databases">
        <authorList>
            <consortium name="DOE Joint Genome Institute"/>
            <person name="Kuo A."/>
            <person name="Miyauchi S."/>
            <person name="Kiss E."/>
            <person name="Drula E."/>
            <person name="Kohler A."/>
            <person name="Sanchez-Garcia M."/>
            <person name="Andreopoulos B."/>
            <person name="Barry K.W."/>
            <person name="Bonito G."/>
            <person name="Buee M."/>
            <person name="Carver A."/>
            <person name="Chen C."/>
            <person name="Cichocki N."/>
            <person name="Clum A."/>
            <person name="Culley D."/>
            <person name="Crous P.W."/>
            <person name="Fauchery L."/>
            <person name="Girlanda M."/>
            <person name="Hayes R."/>
            <person name="Keri Z."/>
            <person name="LaButti K."/>
            <person name="Lipzen A."/>
            <person name="Lombard V."/>
            <person name="Magnuson J."/>
            <person name="Maillard F."/>
            <person name="Morin E."/>
            <person name="Murat C."/>
            <person name="Nolan M."/>
            <person name="Ohm R."/>
            <person name="Pangilinan J."/>
            <person name="Pereira M."/>
            <person name="Perotto S."/>
            <person name="Peter M."/>
            <person name="Riley R."/>
            <person name="Sitrit Y."/>
            <person name="Stielow B."/>
            <person name="Szollosi G."/>
            <person name="Zifcakova L."/>
            <person name="Stursova M."/>
            <person name="Spatafora J.W."/>
            <person name="Tedersoo L."/>
            <person name="Vaario L.-M."/>
            <person name="Yamada A."/>
            <person name="Yan M."/>
            <person name="Wang P."/>
            <person name="Xu J."/>
            <person name="Bruns T."/>
            <person name="Baldrian P."/>
            <person name="Vilgalys R."/>
            <person name="Henrissat B."/>
            <person name="Grigoriev I.V."/>
            <person name="Hibbett D."/>
            <person name="Nagy L.G."/>
            <person name="Martin F.M."/>
        </authorList>
    </citation>
    <scope>NUCLEOTIDE SEQUENCE</scope>
    <source>
        <strain evidence="3">Prilba</strain>
    </source>
</reference>
<proteinExistence type="predicted"/>
<evidence type="ECO:0000313" key="3">
    <source>
        <dbReference type="EMBL" id="KAF8466280.1"/>
    </source>
</evidence>
<feature type="compositionally biased region" description="Polar residues" evidence="2">
    <location>
        <begin position="97"/>
        <end position="107"/>
    </location>
</feature>
<gene>
    <name evidence="3" type="ORF">DFH94DRAFT_781367</name>
</gene>
<feature type="coiled-coil region" evidence="1">
    <location>
        <begin position="167"/>
        <end position="250"/>
    </location>
</feature>
<keyword evidence="4" id="KW-1185">Reference proteome</keyword>
<comment type="caution">
    <text evidence="3">The sequence shown here is derived from an EMBL/GenBank/DDBJ whole genome shotgun (WGS) entry which is preliminary data.</text>
</comment>
<protein>
    <submittedName>
        <fullName evidence="3">Uncharacterized protein</fullName>
    </submittedName>
</protein>